<evidence type="ECO:0000256" key="9">
    <source>
        <dbReference type="ARBA" id="ARBA00023242"/>
    </source>
</evidence>
<dbReference type="GO" id="GO:0003712">
    <property type="term" value="F:transcription coregulator activity"/>
    <property type="evidence" value="ECO:0007669"/>
    <property type="project" value="InterPro"/>
</dbReference>
<dbReference type="STRING" id="91928.A0A0D2BN39"/>
<feature type="compositionally biased region" description="Polar residues" evidence="11">
    <location>
        <begin position="183"/>
        <end position="195"/>
    </location>
</feature>
<dbReference type="GeneID" id="27328011"/>
<dbReference type="PANTHER" id="PTHR10621:SF0">
    <property type="entry name" value="UV EXCISION REPAIR PROTEIN RAD23"/>
    <property type="match status" value="1"/>
</dbReference>
<dbReference type="InterPro" id="IPR007018">
    <property type="entry name" value="Mediator_Med6"/>
</dbReference>
<dbReference type="InterPro" id="IPR038566">
    <property type="entry name" value="Mediator_Med6_sf"/>
</dbReference>
<dbReference type="Pfam" id="PF00240">
    <property type="entry name" value="ubiquitin"/>
    <property type="match status" value="1"/>
</dbReference>
<dbReference type="HOGENOM" id="CLU_338896_0_0_1"/>
<dbReference type="Gene3D" id="1.10.10.540">
    <property type="entry name" value="XPC-binding domain"/>
    <property type="match status" value="1"/>
</dbReference>
<dbReference type="GO" id="GO:0043161">
    <property type="term" value="P:proteasome-mediated ubiquitin-dependent protein catabolic process"/>
    <property type="evidence" value="ECO:0007669"/>
    <property type="project" value="InterPro"/>
</dbReference>
<dbReference type="RefSeq" id="XP_016240569.1">
    <property type="nucleotide sequence ID" value="XM_016375293.1"/>
</dbReference>
<dbReference type="SUPFAM" id="SSF46934">
    <property type="entry name" value="UBA-like"/>
    <property type="match status" value="2"/>
</dbReference>
<evidence type="ECO:0000256" key="5">
    <source>
        <dbReference type="ARBA" id="ARBA00022763"/>
    </source>
</evidence>
<dbReference type="GO" id="GO:0006289">
    <property type="term" value="P:nucleotide-excision repair"/>
    <property type="evidence" value="ECO:0007669"/>
    <property type="project" value="InterPro"/>
</dbReference>
<accession>A0A0D2BN39</accession>
<keyword evidence="5" id="KW-0227">DNA damage</keyword>
<dbReference type="InterPro" id="IPR000626">
    <property type="entry name" value="Ubiquitin-like_dom"/>
</dbReference>
<evidence type="ECO:0000256" key="10">
    <source>
        <dbReference type="ARBA" id="ARBA00031259"/>
    </source>
</evidence>
<evidence type="ECO:0000256" key="6">
    <source>
        <dbReference type="ARBA" id="ARBA00023015"/>
    </source>
</evidence>
<name>A0A0D2BN39_9EURO</name>
<evidence type="ECO:0000313" key="14">
    <source>
        <dbReference type="EMBL" id="KIW20353.1"/>
    </source>
</evidence>
<dbReference type="InterPro" id="IPR029071">
    <property type="entry name" value="Ubiquitin-like_domsf"/>
</dbReference>
<proteinExistence type="inferred from homology"/>
<dbReference type="FunFam" id="3.10.20.90:FF:000175">
    <property type="entry name" value="UV excision repair protein Rad23"/>
    <property type="match status" value="1"/>
</dbReference>
<dbReference type="PRINTS" id="PR01839">
    <property type="entry name" value="RAD23PROTEIN"/>
</dbReference>
<dbReference type="InterPro" id="IPR036353">
    <property type="entry name" value="XPC-bd_sf"/>
</dbReference>
<evidence type="ECO:0000313" key="15">
    <source>
        <dbReference type="Proteomes" id="UP000053328"/>
    </source>
</evidence>
<keyword evidence="8" id="KW-0234">DNA repair</keyword>
<dbReference type="GO" id="GO:0031593">
    <property type="term" value="F:polyubiquitin modification-dependent protein binding"/>
    <property type="evidence" value="ECO:0007669"/>
    <property type="project" value="TreeGrafter"/>
</dbReference>
<feature type="domain" description="UBA" evidence="12">
    <location>
        <begin position="593"/>
        <end position="633"/>
    </location>
</feature>
<dbReference type="InterPro" id="IPR004806">
    <property type="entry name" value="Rad23"/>
</dbReference>
<keyword evidence="9" id="KW-0539">Nucleus</keyword>
<dbReference type="PANTHER" id="PTHR10621">
    <property type="entry name" value="UV EXCISION REPAIR PROTEIN RAD23"/>
    <property type="match status" value="1"/>
</dbReference>
<gene>
    <name evidence="14" type="ORF">PV08_00928</name>
</gene>
<dbReference type="InterPro" id="IPR015360">
    <property type="entry name" value="XPC-bd"/>
</dbReference>
<dbReference type="GO" id="GO:0006357">
    <property type="term" value="P:regulation of transcription by RNA polymerase II"/>
    <property type="evidence" value="ECO:0007669"/>
    <property type="project" value="InterPro"/>
</dbReference>
<dbReference type="PROSITE" id="PS50053">
    <property type="entry name" value="UBIQUITIN_2"/>
    <property type="match status" value="1"/>
</dbReference>
<evidence type="ECO:0000256" key="3">
    <source>
        <dbReference type="ARBA" id="ARBA00020634"/>
    </source>
</evidence>
<evidence type="ECO:0000259" key="13">
    <source>
        <dbReference type="PROSITE" id="PS50053"/>
    </source>
</evidence>
<feature type="compositionally biased region" description="Low complexity" evidence="11">
    <location>
        <begin position="652"/>
        <end position="670"/>
    </location>
</feature>
<dbReference type="GO" id="GO:0043130">
    <property type="term" value="F:ubiquitin binding"/>
    <property type="evidence" value="ECO:0007669"/>
    <property type="project" value="TreeGrafter"/>
</dbReference>
<dbReference type="GO" id="GO:0005654">
    <property type="term" value="C:nucleoplasm"/>
    <property type="evidence" value="ECO:0007669"/>
    <property type="project" value="TreeGrafter"/>
</dbReference>
<dbReference type="InterPro" id="IPR015940">
    <property type="entry name" value="UBA"/>
</dbReference>
<dbReference type="Gene3D" id="3.10.450.580">
    <property type="entry name" value="Mediator complex, subunit Med6"/>
    <property type="match status" value="1"/>
</dbReference>
<dbReference type="PROSITE" id="PS50030">
    <property type="entry name" value="UBA"/>
    <property type="match status" value="2"/>
</dbReference>
<keyword evidence="7" id="KW-0804">Transcription</keyword>
<protein>
    <recommendedName>
        <fullName evidence="3">Mediator of RNA polymerase II transcription subunit 6</fullName>
    </recommendedName>
    <alternativeName>
        <fullName evidence="10">Mediator complex subunit 6</fullName>
    </alternativeName>
</protein>
<feature type="compositionally biased region" description="Low complexity" evidence="11">
    <location>
        <begin position="552"/>
        <end position="561"/>
    </location>
</feature>
<dbReference type="EMBL" id="KN847492">
    <property type="protein sequence ID" value="KIW20353.1"/>
    <property type="molecule type" value="Genomic_DNA"/>
</dbReference>
<dbReference type="SMART" id="SM00727">
    <property type="entry name" value="STI1"/>
    <property type="match status" value="1"/>
</dbReference>
<feature type="region of interest" description="Disordered" evidence="11">
    <location>
        <begin position="524"/>
        <end position="593"/>
    </location>
</feature>
<dbReference type="CDD" id="cd14280">
    <property type="entry name" value="UBA1_Rad23_like"/>
    <property type="match status" value="1"/>
</dbReference>
<feature type="compositionally biased region" description="Polar residues" evidence="11">
    <location>
        <begin position="268"/>
        <end position="286"/>
    </location>
</feature>
<feature type="region of interest" description="Disordered" evidence="11">
    <location>
        <begin position="634"/>
        <end position="673"/>
    </location>
</feature>
<feature type="region of interest" description="Disordered" evidence="11">
    <location>
        <begin position="176"/>
        <end position="223"/>
    </location>
</feature>
<dbReference type="OrthoDB" id="344220at2759"/>
<evidence type="ECO:0000256" key="11">
    <source>
        <dbReference type="SAM" id="MobiDB-lite"/>
    </source>
</evidence>
<feature type="domain" description="UBA" evidence="12">
    <location>
        <begin position="790"/>
        <end position="831"/>
    </location>
</feature>
<evidence type="ECO:0000256" key="4">
    <source>
        <dbReference type="ARBA" id="ARBA00022737"/>
    </source>
</evidence>
<dbReference type="Proteomes" id="UP000053328">
    <property type="component" value="Unassembled WGS sequence"/>
</dbReference>
<evidence type="ECO:0000256" key="7">
    <source>
        <dbReference type="ARBA" id="ARBA00023163"/>
    </source>
</evidence>
<dbReference type="SUPFAM" id="SSF54236">
    <property type="entry name" value="Ubiquitin-like"/>
    <property type="match status" value="1"/>
</dbReference>
<keyword evidence="6" id="KW-0805">Transcription regulation</keyword>
<dbReference type="Pfam" id="PF00627">
    <property type="entry name" value="UBA"/>
    <property type="match status" value="2"/>
</dbReference>
<dbReference type="CDD" id="cd01805">
    <property type="entry name" value="Ubl_Rad23"/>
    <property type="match status" value="1"/>
</dbReference>
<dbReference type="GO" id="GO:0016592">
    <property type="term" value="C:mediator complex"/>
    <property type="evidence" value="ECO:0007669"/>
    <property type="project" value="InterPro"/>
</dbReference>
<dbReference type="InterPro" id="IPR006636">
    <property type="entry name" value="STI1_HS-bd"/>
</dbReference>
<dbReference type="SUPFAM" id="SSF101238">
    <property type="entry name" value="XPC-binding domain"/>
    <property type="match status" value="1"/>
</dbReference>
<evidence type="ECO:0000256" key="8">
    <source>
        <dbReference type="ARBA" id="ARBA00023204"/>
    </source>
</evidence>
<feature type="domain" description="Ubiquitin-like" evidence="13">
    <location>
        <begin position="448"/>
        <end position="523"/>
    </location>
</feature>
<dbReference type="FunFam" id="1.10.8.10:FF:000003">
    <property type="entry name" value="UV excision repair protein RAD23 homolog"/>
    <property type="match status" value="1"/>
</dbReference>
<keyword evidence="15" id="KW-1185">Reference proteome</keyword>
<dbReference type="Pfam" id="PF09280">
    <property type="entry name" value="XPC-binding"/>
    <property type="match status" value="1"/>
</dbReference>
<feature type="compositionally biased region" description="Low complexity" evidence="11">
    <location>
        <begin position="535"/>
        <end position="544"/>
    </location>
</feature>
<dbReference type="GO" id="GO:0003684">
    <property type="term" value="F:damaged DNA binding"/>
    <property type="evidence" value="ECO:0007669"/>
    <property type="project" value="InterPro"/>
</dbReference>
<dbReference type="GO" id="GO:0070628">
    <property type="term" value="F:proteasome binding"/>
    <property type="evidence" value="ECO:0007669"/>
    <property type="project" value="TreeGrafter"/>
</dbReference>
<dbReference type="SMART" id="SM00213">
    <property type="entry name" value="UBQ"/>
    <property type="match status" value="1"/>
</dbReference>
<dbReference type="Gene3D" id="1.10.8.10">
    <property type="entry name" value="DNA helicase RuvA subunit, C-terminal domain"/>
    <property type="match status" value="2"/>
</dbReference>
<keyword evidence="4" id="KW-0677">Repeat</keyword>
<dbReference type="InterPro" id="IPR009060">
    <property type="entry name" value="UBA-like_sf"/>
</dbReference>
<dbReference type="NCBIfam" id="TIGR00601">
    <property type="entry name" value="rad23"/>
    <property type="match status" value="1"/>
</dbReference>
<comment type="similarity">
    <text evidence="2">Belongs to the Mediator complex subunit 6 family.</text>
</comment>
<sequence length="839" mass="90248">MADSKEDLTDKAHFDPNWIAWNGGYLHSNNVLFYFATSPFFDQVSGNQSLFTQWAGTPNQNDILGTRAKFEANLRHQRGIQYVVEHDPLEENVTHDGPNGPEKSNVWVIRKQNRETEADSSVTTLGYYYIVNDVIYQAPPVASIFNYRMLNTVSALETVFSAPADMSFFDVSHGHTYHKPGHKSTSQALNSASQQSKEDTPLPGTQPPAGEKANGTRPQADGEIDGRTLWDALRMTLQHGKEYTDDVSLVGEPGNFRFSKNREAATGQPKSQIQGAATATPTQSRAASAVPAAKSPGAGLVKGSKAGEKTISAVKIRGVKQENQVPRIDTLFLLVCVNPAFASVHVKGSPGLPQWGLVHEQAVVSYGRRRHSQKSIITFTVTYFAAPLPQSLTLPRRLYLLFFVAIQNYNHTAFARHLYRSIHPQPLLDVSCLIKRPDQTRLASRGTMKLSFRDLKQQKFTIDAEPTDTIAQVKEKVAAEKGWDASSQKLIYSGKVLADANTVESYKIEEKGFIVCMVSKPKAAPAAKPAPPSTPAASTSASTPAAPPAPAAPATQPAAAANLPSTPTPGQAAASAPEVERGFNDPSAFLMGSRNEGPIREMEAMGFERSQIDAALRAAFFNPDRAIEYLLNGIPENAGPTEPSTSDTPNRSSATSPPAAAAQTAQPAQTGGDEPINLFEAAAQANQGGRGSGGAGAGATRGAGAAATGAQGANMDLTYLRNSPHFQQLRQIVQQQPSMLEPILQQVAEGNPQLAQMISLNPDQFLQLLAEGHEEGDGAPPMGAGVVTVTPEERDAIERLCRLGFSRDQVIQAYFACDKNEELAANFLFEQPEDDEPGA</sequence>
<feature type="compositionally biased region" description="Polar residues" evidence="11">
    <location>
        <begin position="642"/>
        <end position="651"/>
    </location>
</feature>
<dbReference type="Pfam" id="PF04934">
    <property type="entry name" value="Med6"/>
    <property type="match status" value="1"/>
</dbReference>
<evidence type="ECO:0000256" key="1">
    <source>
        <dbReference type="ARBA" id="ARBA00004123"/>
    </source>
</evidence>
<dbReference type="CDD" id="cd14281">
    <property type="entry name" value="UBA2_Rad23_like"/>
    <property type="match status" value="1"/>
</dbReference>
<reference evidence="14 15" key="1">
    <citation type="submission" date="2015-01" db="EMBL/GenBank/DDBJ databases">
        <title>The Genome Sequence of Exophiala spinifera CBS89968.</title>
        <authorList>
            <consortium name="The Broad Institute Genomics Platform"/>
            <person name="Cuomo C."/>
            <person name="de Hoog S."/>
            <person name="Gorbushina A."/>
            <person name="Stielow B."/>
            <person name="Teixiera M."/>
            <person name="Abouelleil A."/>
            <person name="Chapman S.B."/>
            <person name="Priest M."/>
            <person name="Young S.K."/>
            <person name="Wortman J."/>
            <person name="Nusbaum C."/>
            <person name="Birren B."/>
        </authorList>
    </citation>
    <scope>NUCLEOTIDE SEQUENCE [LARGE SCALE GENOMIC DNA]</scope>
    <source>
        <strain evidence="14 15">CBS 89968</strain>
    </source>
</reference>
<dbReference type="Gene3D" id="3.10.20.90">
    <property type="entry name" value="Phosphatidylinositol 3-kinase Catalytic Subunit, Chain A, domain 1"/>
    <property type="match status" value="1"/>
</dbReference>
<dbReference type="GO" id="GO:0005829">
    <property type="term" value="C:cytosol"/>
    <property type="evidence" value="ECO:0007669"/>
    <property type="project" value="TreeGrafter"/>
</dbReference>
<feature type="region of interest" description="Disordered" evidence="11">
    <location>
        <begin position="262"/>
        <end position="304"/>
    </location>
</feature>
<dbReference type="SMART" id="SM00165">
    <property type="entry name" value="UBA"/>
    <property type="match status" value="2"/>
</dbReference>
<dbReference type="FunFam" id="1.10.8.10:FF:000002">
    <property type="entry name" value="UV excision repair protein RAD23 homolog"/>
    <property type="match status" value="1"/>
</dbReference>
<organism evidence="14 15">
    <name type="scientific">Exophiala spinifera</name>
    <dbReference type="NCBI Taxonomy" id="91928"/>
    <lineage>
        <taxon>Eukaryota</taxon>
        <taxon>Fungi</taxon>
        <taxon>Dikarya</taxon>
        <taxon>Ascomycota</taxon>
        <taxon>Pezizomycotina</taxon>
        <taxon>Eurotiomycetes</taxon>
        <taxon>Chaetothyriomycetidae</taxon>
        <taxon>Chaetothyriales</taxon>
        <taxon>Herpotrichiellaceae</taxon>
        <taxon>Exophiala</taxon>
    </lineage>
</organism>
<evidence type="ECO:0000259" key="12">
    <source>
        <dbReference type="PROSITE" id="PS50030"/>
    </source>
</evidence>
<dbReference type="AlphaFoldDB" id="A0A0D2BN39"/>
<dbReference type="VEuPathDB" id="FungiDB:PV08_00928"/>
<comment type="subcellular location">
    <subcellularLocation>
        <location evidence="1">Nucleus</location>
    </subcellularLocation>
</comment>
<evidence type="ECO:0000256" key="2">
    <source>
        <dbReference type="ARBA" id="ARBA00007526"/>
    </source>
</evidence>